<reference evidence="1 2" key="1">
    <citation type="journal article" date="2023" name="Int. J. Syst. Evol. Microbiol.">
        <title>Methylocystis iwaonis sp. nov., a type II methane-oxidizing bacterium from surface soil of a rice paddy field in Japan, and emended description of the genus Methylocystis (ex Whittenbury et al. 1970) Bowman et al. 1993.</title>
        <authorList>
            <person name="Kaise H."/>
            <person name="Sawadogo J.B."/>
            <person name="Alam M.S."/>
            <person name="Ueno C."/>
            <person name="Dianou D."/>
            <person name="Shinjo R."/>
            <person name="Asakawa S."/>
        </authorList>
    </citation>
    <scope>NUCLEOTIDE SEQUENCE [LARGE SCALE GENOMIC DNA]</scope>
    <source>
        <strain evidence="1 2">SS37A-Re</strain>
    </source>
</reference>
<organism evidence="1 2">
    <name type="scientific">Methylocystis iwaonis</name>
    <dbReference type="NCBI Taxonomy" id="2885079"/>
    <lineage>
        <taxon>Bacteria</taxon>
        <taxon>Pseudomonadati</taxon>
        <taxon>Pseudomonadota</taxon>
        <taxon>Alphaproteobacteria</taxon>
        <taxon>Hyphomicrobiales</taxon>
        <taxon>Methylocystaceae</taxon>
        <taxon>Methylocystis</taxon>
    </lineage>
</organism>
<evidence type="ECO:0008006" key="3">
    <source>
        <dbReference type="Google" id="ProtNLM"/>
    </source>
</evidence>
<dbReference type="CDD" id="cd02883">
    <property type="entry name" value="NUDIX_Hydrolase"/>
    <property type="match status" value="1"/>
</dbReference>
<proteinExistence type="predicted"/>
<keyword evidence="2" id="KW-1185">Reference proteome</keyword>
<name>A0ABN6V949_9HYPH</name>
<dbReference type="Gene3D" id="3.90.79.10">
    <property type="entry name" value="Nucleoside Triphosphate Pyrophosphohydrolase"/>
    <property type="match status" value="1"/>
</dbReference>
<dbReference type="RefSeq" id="WP_281929675.1">
    <property type="nucleotide sequence ID" value="NZ_AP027142.1"/>
</dbReference>
<dbReference type="EMBL" id="AP027142">
    <property type="protein sequence ID" value="BDV32561.1"/>
    <property type="molecule type" value="Genomic_DNA"/>
</dbReference>
<accession>A0ABN6V949</accession>
<evidence type="ECO:0000313" key="2">
    <source>
        <dbReference type="Proteomes" id="UP001317629"/>
    </source>
</evidence>
<dbReference type="Proteomes" id="UP001317629">
    <property type="component" value="Chromosome"/>
</dbReference>
<protein>
    <recommendedName>
        <fullName evidence="3">NUDIX hydrolase</fullName>
    </recommendedName>
</protein>
<sequence length="240" mass="26397">MSDAPRIVEVDRLDCRLVAHHWAYAEAAAEEMDRHWAERVAHNPTLYDGPVLLACRAEVVEDAGHRTLKLDAFETRFSYFLGWRELGWRDTSVFNCFAMPAVRSSDGCYLLGEMGPGHSVAGYRYFPGGTPDPSDVIEGGVVDLEGSLVRELLEETGLHATEGVAAPGWSVIFDGQRIACLKRLDWPAPASAIREQVRAHIAGEPKPELSDAHMLAPGRHADPRLPPFMTAFLAHAAAWA</sequence>
<dbReference type="SUPFAM" id="SSF55811">
    <property type="entry name" value="Nudix"/>
    <property type="match status" value="1"/>
</dbReference>
<dbReference type="InterPro" id="IPR015797">
    <property type="entry name" value="NUDIX_hydrolase-like_dom_sf"/>
</dbReference>
<gene>
    <name evidence="1" type="ORF">SS37A_00900</name>
</gene>
<evidence type="ECO:0000313" key="1">
    <source>
        <dbReference type="EMBL" id="BDV32561.1"/>
    </source>
</evidence>